<keyword evidence="3" id="KW-1185">Reference proteome</keyword>
<organism evidence="2 3">
    <name type="scientific">Rhizopus stolonifer</name>
    <name type="common">Rhizopus nigricans</name>
    <dbReference type="NCBI Taxonomy" id="4846"/>
    <lineage>
        <taxon>Eukaryota</taxon>
        <taxon>Fungi</taxon>
        <taxon>Fungi incertae sedis</taxon>
        <taxon>Mucoromycota</taxon>
        <taxon>Mucoromycotina</taxon>
        <taxon>Mucoromycetes</taxon>
        <taxon>Mucorales</taxon>
        <taxon>Mucorineae</taxon>
        <taxon>Rhizopodaceae</taxon>
        <taxon>Rhizopus</taxon>
    </lineage>
</organism>
<feature type="region of interest" description="Disordered" evidence="1">
    <location>
        <begin position="1"/>
        <end position="53"/>
    </location>
</feature>
<dbReference type="Proteomes" id="UP000253551">
    <property type="component" value="Unassembled WGS sequence"/>
</dbReference>
<reference evidence="2 3" key="1">
    <citation type="journal article" date="2018" name="G3 (Bethesda)">
        <title>Phylogenetic and Phylogenomic Definition of Rhizopus Species.</title>
        <authorList>
            <person name="Gryganskyi A.P."/>
            <person name="Golan J."/>
            <person name="Dolatabadi S."/>
            <person name="Mondo S."/>
            <person name="Robb S."/>
            <person name="Idnurm A."/>
            <person name="Muszewska A."/>
            <person name="Steczkiewicz K."/>
            <person name="Masonjones S."/>
            <person name="Liao H.L."/>
            <person name="Gajdeczka M.T."/>
            <person name="Anike F."/>
            <person name="Vuek A."/>
            <person name="Anishchenko I.M."/>
            <person name="Voigt K."/>
            <person name="de Hoog G.S."/>
            <person name="Smith M.E."/>
            <person name="Heitman J."/>
            <person name="Vilgalys R."/>
            <person name="Stajich J.E."/>
        </authorList>
    </citation>
    <scope>NUCLEOTIDE SEQUENCE [LARGE SCALE GENOMIC DNA]</scope>
    <source>
        <strain evidence="2 3">LSU 92-RS-03</strain>
    </source>
</reference>
<gene>
    <name evidence="2" type="ORF">CU098_007586</name>
</gene>
<proteinExistence type="predicted"/>
<feature type="compositionally biased region" description="Basic and acidic residues" evidence="1">
    <location>
        <begin position="1"/>
        <end position="19"/>
    </location>
</feature>
<sequence length="80" mass="8887">MHETKIEQVNHDEPLESHDQQASTPDTIVERPPHPRSAPSSYSVASTDDEELPDPLLLEEGIPSTVPLEALAARKRNVEH</sequence>
<comment type="caution">
    <text evidence="2">The sequence shown here is derived from an EMBL/GenBank/DDBJ whole genome shotgun (WGS) entry which is preliminary data.</text>
</comment>
<dbReference type="AlphaFoldDB" id="A0A367KLF9"/>
<evidence type="ECO:0000313" key="2">
    <source>
        <dbReference type="EMBL" id="RCI03036.1"/>
    </source>
</evidence>
<protein>
    <submittedName>
        <fullName evidence="2">Uncharacterized protein</fullName>
    </submittedName>
</protein>
<evidence type="ECO:0000256" key="1">
    <source>
        <dbReference type="SAM" id="MobiDB-lite"/>
    </source>
</evidence>
<dbReference type="EMBL" id="PJQM01001167">
    <property type="protein sequence ID" value="RCI03036.1"/>
    <property type="molecule type" value="Genomic_DNA"/>
</dbReference>
<accession>A0A367KLF9</accession>
<evidence type="ECO:0000313" key="3">
    <source>
        <dbReference type="Proteomes" id="UP000253551"/>
    </source>
</evidence>
<name>A0A367KLF9_RHIST</name>